<evidence type="ECO:0000313" key="1">
    <source>
        <dbReference type="EMBL" id="SVE50305.1"/>
    </source>
</evidence>
<sequence>VHVKTLIYNAMQMKFKAEIIQAKATLRIYFDNPVGIGEHPQHLEEIDRLIGVIVSAESKLTTLQKHFEHQMVDI</sequence>
<dbReference type="EMBL" id="UINC01221817">
    <property type="protein sequence ID" value="SVE50305.1"/>
    <property type="molecule type" value="Genomic_DNA"/>
</dbReference>
<gene>
    <name evidence="1" type="ORF">METZ01_LOCUS503159</name>
</gene>
<proteinExistence type="predicted"/>
<reference evidence="1" key="1">
    <citation type="submission" date="2018-05" db="EMBL/GenBank/DDBJ databases">
        <authorList>
            <person name="Lanie J.A."/>
            <person name="Ng W.-L."/>
            <person name="Kazmierczak K.M."/>
            <person name="Andrzejewski T.M."/>
            <person name="Davidsen T.M."/>
            <person name="Wayne K.J."/>
            <person name="Tettelin H."/>
            <person name="Glass J.I."/>
            <person name="Rusch D."/>
            <person name="Podicherti R."/>
            <person name="Tsui H.-C.T."/>
            <person name="Winkler M.E."/>
        </authorList>
    </citation>
    <scope>NUCLEOTIDE SEQUENCE</scope>
</reference>
<protein>
    <submittedName>
        <fullName evidence="1">Uncharacterized protein</fullName>
    </submittedName>
</protein>
<feature type="non-terminal residue" evidence="1">
    <location>
        <position position="1"/>
    </location>
</feature>
<dbReference type="AlphaFoldDB" id="A0A383E1N7"/>
<name>A0A383E1N7_9ZZZZ</name>
<accession>A0A383E1N7</accession>
<organism evidence="1">
    <name type="scientific">marine metagenome</name>
    <dbReference type="NCBI Taxonomy" id="408172"/>
    <lineage>
        <taxon>unclassified sequences</taxon>
        <taxon>metagenomes</taxon>
        <taxon>ecological metagenomes</taxon>
    </lineage>
</organism>